<accession>A0ABQ7ZJN1</accession>
<evidence type="ECO:0000313" key="1">
    <source>
        <dbReference type="EMBL" id="KAH0880266.1"/>
    </source>
</evidence>
<name>A0ABQ7ZJN1_BRANA</name>
<evidence type="ECO:0000313" key="2">
    <source>
        <dbReference type="Proteomes" id="UP000824890"/>
    </source>
</evidence>
<keyword evidence="2" id="KW-1185">Reference proteome</keyword>
<proteinExistence type="predicted"/>
<comment type="caution">
    <text evidence="1">The sequence shown here is derived from an EMBL/GenBank/DDBJ whole genome shotgun (WGS) entry which is preliminary data.</text>
</comment>
<protein>
    <submittedName>
        <fullName evidence="1">Uncharacterized protein</fullName>
    </submittedName>
</protein>
<organism evidence="1 2">
    <name type="scientific">Brassica napus</name>
    <name type="common">Rape</name>
    <dbReference type="NCBI Taxonomy" id="3708"/>
    <lineage>
        <taxon>Eukaryota</taxon>
        <taxon>Viridiplantae</taxon>
        <taxon>Streptophyta</taxon>
        <taxon>Embryophyta</taxon>
        <taxon>Tracheophyta</taxon>
        <taxon>Spermatophyta</taxon>
        <taxon>Magnoliopsida</taxon>
        <taxon>eudicotyledons</taxon>
        <taxon>Gunneridae</taxon>
        <taxon>Pentapetalae</taxon>
        <taxon>rosids</taxon>
        <taxon>malvids</taxon>
        <taxon>Brassicales</taxon>
        <taxon>Brassicaceae</taxon>
        <taxon>Brassiceae</taxon>
        <taxon>Brassica</taxon>
    </lineage>
</organism>
<sequence>SFIPQCHIGDTLPTLKTPTAGFVEQRVVPLPHLPSMKIESVTLSETNSYVLNSSLGTSLDKDHCNSMTSNRGLSDYMAAVFCGPKYSSEMECSDHTNGHLMLFQLLKDIQPAQTHSLRILIQS</sequence>
<gene>
    <name evidence="1" type="ORF">HID58_067660</name>
</gene>
<dbReference type="EMBL" id="JAGKQM010000015">
    <property type="protein sequence ID" value="KAH0880266.1"/>
    <property type="molecule type" value="Genomic_DNA"/>
</dbReference>
<reference evidence="1 2" key="1">
    <citation type="submission" date="2021-05" db="EMBL/GenBank/DDBJ databases">
        <title>Genome Assembly of Synthetic Allotetraploid Brassica napus Reveals Homoeologous Exchanges between Subgenomes.</title>
        <authorList>
            <person name="Davis J.T."/>
        </authorList>
    </citation>
    <scope>NUCLEOTIDE SEQUENCE [LARGE SCALE GENOMIC DNA]</scope>
    <source>
        <strain evidence="2">cv. Da-Ae</strain>
        <tissue evidence="1">Seedling</tissue>
    </source>
</reference>
<feature type="non-terminal residue" evidence="1">
    <location>
        <position position="1"/>
    </location>
</feature>
<dbReference type="Proteomes" id="UP000824890">
    <property type="component" value="Unassembled WGS sequence"/>
</dbReference>